<dbReference type="AlphaFoldDB" id="A0A158IIW2"/>
<proteinExistence type="predicted"/>
<sequence length="63" mass="7254">MFLPRCVLLPRLVLLQLGPERSFAWLACLQCTAYGLQAVSRNSTWVRVVFNCRTIQYELSYSA</sequence>
<evidence type="ECO:0000313" key="1">
    <source>
        <dbReference type="EMBL" id="SAL55950.1"/>
    </source>
</evidence>
<protein>
    <submittedName>
        <fullName evidence="1">Uncharacterized protein</fullName>
    </submittedName>
</protein>
<name>A0A158IIW2_9BURK</name>
<gene>
    <name evidence="1" type="ORF">AWB69_06027</name>
</gene>
<dbReference type="EMBL" id="FCOK02000051">
    <property type="protein sequence ID" value="SAL55950.1"/>
    <property type="molecule type" value="Genomic_DNA"/>
</dbReference>
<evidence type="ECO:0000313" key="2">
    <source>
        <dbReference type="Proteomes" id="UP000054683"/>
    </source>
</evidence>
<dbReference type="Proteomes" id="UP000054683">
    <property type="component" value="Unassembled WGS sequence"/>
</dbReference>
<organism evidence="1 2">
    <name type="scientific">Caballeronia udeis</name>
    <dbReference type="NCBI Taxonomy" id="1232866"/>
    <lineage>
        <taxon>Bacteria</taxon>
        <taxon>Pseudomonadati</taxon>
        <taxon>Pseudomonadota</taxon>
        <taxon>Betaproteobacteria</taxon>
        <taxon>Burkholderiales</taxon>
        <taxon>Burkholderiaceae</taxon>
        <taxon>Caballeronia</taxon>
    </lineage>
</organism>
<reference evidence="1 2" key="1">
    <citation type="submission" date="2016-01" db="EMBL/GenBank/DDBJ databases">
        <authorList>
            <person name="Oliw E.H."/>
        </authorList>
    </citation>
    <scope>NUCLEOTIDE SEQUENCE [LARGE SCALE GENOMIC DNA]</scope>
    <source>
        <strain evidence="1">LMG 27134</strain>
    </source>
</reference>
<accession>A0A158IIW2</accession>